<feature type="domain" description="FHA" evidence="1">
    <location>
        <begin position="23"/>
        <end position="72"/>
    </location>
</feature>
<dbReference type="STRING" id="279058.LT85_4344"/>
<dbReference type="Gene3D" id="2.60.200.20">
    <property type="match status" value="2"/>
</dbReference>
<dbReference type="HOGENOM" id="CLU_102503_0_0_4"/>
<keyword evidence="3" id="KW-1185">Reference proteome</keyword>
<evidence type="ECO:0000313" key="2">
    <source>
        <dbReference type="EMBL" id="AIY43502.1"/>
    </source>
</evidence>
<dbReference type="EMBL" id="CP009962">
    <property type="protein sequence ID" value="AIY43502.1"/>
    <property type="molecule type" value="Genomic_DNA"/>
</dbReference>
<accession>A0A0A1FKQ1</accession>
<gene>
    <name evidence="2" type="ORF">LT85_4344</name>
</gene>
<dbReference type="OrthoDB" id="151099at2"/>
<dbReference type="InterPro" id="IPR000253">
    <property type="entry name" value="FHA_dom"/>
</dbReference>
<reference evidence="3" key="1">
    <citation type="journal article" date="2014" name="Soil Biol. Biochem.">
        <title>Structure and function of bacterial communities in ageing soils: Insights from the Mendocino ecological staircase.</title>
        <authorList>
            <person name="Uroz S."/>
            <person name="Tech J.J."/>
            <person name="Sawaya N.A."/>
            <person name="Frey-Klett P."/>
            <person name="Leveau J.H.J."/>
        </authorList>
    </citation>
    <scope>NUCLEOTIDE SEQUENCE [LARGE SCALE GENOMIC DNA]</scope>
    <source>
        <strain evidence="3">Cal35</strain>
    </source>
</reference>
<dbReference type="RefSeq" id="WP_038493036.1">
    <property type="nucleotide sequence ID" value="NZ_CP009962.1"/>
</dbReference>
<dbReference type="InterPro" id="IPR008984">
    <property type="entry name" value="SMAD_FHA_dom_sf"/>
</dbReference>
<protein>
    <recommendedName>
        <fullName evidence="1">FHA domain-containing protein</fullName>
    </recommendedName>
</protein>
<dbReference type="SUPFAM" id="SSF49879">
    <property type="entry name" value="SMAD/FHA domain"/>
    <property type="match status" value="2"/>
</dbReference>
<dbReference type="SMART" id="SM00240">
    <property type="entry name" value="FHA"/>
    <property type="match status" value="1"/>
</dbReference>
<dbReference type="KEGG" id="care:LT85_4344"/>
<evidence type="ECO:0000259" key="1">
    <source>
        <dbReference type="PROSITE" id="PS50006"/>
    </source>
</evidence>
<organism evidence="2 3">
    <name type="scientific">Collimonas arenae</name>
    <dbReference type="NCBI Taxonomy" id="279058"/>
    <lineage>
        <taxon>Bacteria</taxon>
        <taxon>Pseudomonadati</taxon>
        <taxon>Pseudomonadota</taxon>
        <taxon>Betaproteobacteria</taxon>
        <taxon>Burkholderiales</taxon>
        <taxon>Oxalobacteraceae</taxon>
        <taxon>Collimonas</taxon>
    </lineage>
</organism>
<dbReference type="Pfam" id="PF00498">
    <property type="entry name" value="FHA"/>
    <property type="match status" value="1"/>
</dbReference>
<dbReference type="PROSITE" id="PS50006">
    <property type="entry name" value="FHA_DOMAIN"/>
    <property type="match status" value="1"/>
</dbReference>
<dbReference type="CDD" id="cd00060">
    <property type="entry name" value="FHA"/>
    <property type="match status" value="2"/>
</dbReference>
<dbReference type="AlphaFoldDB" id="A0A0A1FKQ1"/>
<name>A0A0A1FKQ1_9BURK</name>
<proteinExistence type="predicted"/>
<dbReference type="PANTHER" id="PTHR23308">
    <property type="entry name" value="NUCLEAR INHIBITOR OF PROTEIN PHOSPHATASE-1"/>
    <property type="match status" value="1"/>
</dbReference>
<dbReference type="InterPro" id="IPR050923">
    <property type="entry name" value="Cell_Proc_Reg/RNA_Proc"/>
</dbReference>
<evidence type="ECO:0000313" key="3">
    <source>
        <dbReference type="Proteomes" id="UP000030302"/>
    </source>
</evidence>
<sequence>MAKIILTKGGTVIQEMTLTKERTTIGRRAHNDLVIDNLAISGEHAVIITIYNDSFLEDLNSTNGTQVNGHPVTKHFLQHNDVIQMARYKLLYQVDTDEEIKDNRPKMFPVPRPDATITVLDGPSAGKEMLLTKVLTTIGRPGIQVAIVTRRPHGYELTHVEGQTYTRVNDTPLSAGARALKDDDVIDIAGTLMRFSWKSA</sequence>
<dbReference type="Proteomes" id="UP000030302">
    <property type="component" value="Chromosome"/>
</dbReference>